<comment type="caution">
    <text evidence="3">The sequence shown here is derived from an EMBL/GenBank/DDBJ whole genome shotgun (WGS) entry which is preliminary data.</text>
</comment>
<dbReference type="Proteomes" id="UP000288805">
    <property type="component" value="Unassembled WGS sequence"/>
</dbReference>
<evidence type="ECO:0000313" key="4">
    <source>
        <dbReference type="Proteomes" id="UP000288805"/>
    </source>
</evidence>
<dbReference type="EMBL" id="QGNW01002331">
    <property type="protein sequence ID" value="RVW20877.1"/>
    <property type="molecule type" value="Genomic_DNA"/>
</dbReference>
<name>A0A438CCC5_VITVI</name>
<evidence type="ECO:0000313" key="3">
    <source>
        <dbReference type="EMBL" id="RVW20877.1"/>
    </source>
</evidence>
<sequence length="460" mass="51024">MVRSLSLFNKALLCKWCWHFASEGDSYGRKSLSVSLGEGRGVEVKSGERFMWSWGWKEIEKHWELFNSMISFEVGNGRRVSFGKIGGVELGAMERFLSLLQGHSMKREQEDTVVKVKNWVDGKEHESLVGLTARFGASLPTESHDHLRLPAVFSNPMNCCSDSSSEELLILFDVDRKPFRALLLCPHVGIVPSWLRQKVAQSGDAAALLVINDKEDIYKMVCSENDTIVNITIPVVMIPKSGGDTLSKSIADGKKGFLAFFSLPLGAFCILPRYGYPLLYNIVELLLYAPTRPVVDSAVVFLWMMAVGTVVCASLWSEYIACEQNDERYNELSPKAGATKDDPEKEVLDISAKGAVGFVITASTFLVLLYFFMSSWFVWVLIVLFCIGGVEGMHACIVTLILRGCKNSERKTVNLPLFGEVTVLSLGVLLFCLSFAIAWAITRKASFSWIGQDVLVSSSC</sequence>
<dbReference type="GO" id="GO:0042500">
    <property type="term" value="F:aspartic endopeptidase activity, intramembrane cleaving"/>
    <property type="evidence" value="ECO:0007669"/>
    <property type="project" value="InterPro"/>
</dbReference>
<protein>
    <submittedName>
        <fullName evidence="3">Signal peptide peptidase-like 2</fullName>
    </submittedName>
</protein>
<dbReference type="PANTHER" id="PTHR12174:SF90">
    <property type="entry name" value="SIGNAL PEPTIDE PEPTIDASE-LIKE 3"/>
    <property type="match status" value="1"/>
</dbReference>
<dbReference type="GO" id="GO:0016020">
    <property type="term" value="C:membrane"/>
    <property type="evidence" value="ECO:0007669"/>
    <property type="project" value="InterPro"/>
</dbReference>
<feature type="transmembrane region" description="Helical" evidence="2">
    <location>
        <begin position="355"/>
        <end position="373"/>
    </location>
</feature>
<dbReference type="GO" id="GO:0006508">
    <property type="term" value="P:proteolysis"/>
    <property type="evidence" value="ECO:0007669"/>
    <property type="project" value="UniProtKB-KW"/>
</dbReference>
<keyword evidence="2" id="KW-1133">Transmembrane helix</keyword>
<accession>A0A438CCC5</accession>
<keyword evidence="2" id="KW-0812">Transmembrane</keyword>
<keyword evidence="1" id="KW-0378">Hydrolase</keyword>
<dbReference type="Pfam" id="PF04258">
    <property type="entry name" value="Peptidase_A22B"/>
    <property type="match status" value="1"/>
</dbReference>
<keyword evidence="1" id="KW-0645">Protease</keyword>
<feature type="transmembrane region" description="Helical" evidence="2">
    <location>
        <begin position="256"/>
        <end position="274"/>
    </location>
</feature>
<feature type="transmembrane region" description="Helical" evidence="2">
    <location>
        <begin position="294"/>
        <end position="316"/>
    </location>
</feature>
<dbReference type="AlphaFoldDB" id="A0A438CCC5"/>
<dbReference type="Gene3D" id="3.50.30.30">
    <property type="match status" value="1"/>
</dbReference>
<evidence type="ECO:0000256" key="2">
    <source>
        <dbReference type="SAM" id="Phobius"/>
    </source>
</evidence>
<keyword evidence="2" id="KW-0472">Membrane</keyword>
<dbReference type="PANTHER" id="PTHR12174">
    <property type="entry name" value="SIGNAL PEPTIDE PEPTIDASE"/>
    <property type="match status" value="1"/>
</dbReference>
<organism evidence="3 4">
    <name type="scientific">Vitis vinifera</name>
    <name type="common">Grape</name>
    <dbReference type="NCBI Taxonomy" id="29760"/>
    <lineage>
        <taxon>Eukaryota</taxon>
        <taxon>Viridiplantae</taxon>
        <taxon>Streptophyta</taxon>
        <taxon>Embryophyta</taxon>
        <taxon>Tracheophyta</taxon>
        <taxon>Spermatophyta</taxon>
        <taxon>Magnoliopsida</taxon>
        <taxon>eudicotyledons</taxon>
        <taxon>Gunneridae</taxon>
        <taxon>Pentapetalae</taxon>
        <taxon>rosids</taxon>
        <taxon>Vitales</taxon>
        <taxon>Vitaceae</taxon>
        <taxon>Viteae</taxon>
        <taxon>Vitis</taxon>
    </lineage>
</organism>
<proteinExistence type="predicted"/>
<reference evidence="3 4" key="1">
    <citation type="journal article" date="2018" name="PLoS Genet.">
        <title>Population sequencing reveals clonal diversity and ancestral inbreeding in the grapevine cultivar Chardonnay.</title>
        <authorList>
            <person name="Roach M.J."/>
            <person name="Johnson D.L."/>
            <person name="Bohlmann J."/>
            <person name="van Vuuren H.J."/>
            <person name="Jones S.J."/>
            <person name="Pretorius I.S."/>
            <person name="Schmidt S.A."/>
            <person name="Borneman A.R."/>
        </authorList>
    </citation>
    <scope>NUCLEOTIDE SEQUENCE [LARGE SCALE GENOMIC DNA]</scope>
    <source>
        <strain evidence="4">cv. Chardonnay</strain>
        <tissue evidence="3">Leaf</tissue>
    </source>
</reference>
<evidence type="ECO:0000256" key="1">
    <source>
        <dbReference type="ARBA" id="ARBA00022670"/>
    </source>
</evidence>
<feature type="transmembrane region" description="Helical" evidence="2">
    <location>
        <begin position="379"/>
        <end position="402"/>
    </location>
</feature>
<feature type="transmembrane region" description="Helical" evidence="2">
    <location>
        <begin position="423"/>
        <end position="441"/>
    </location>
</feature>
<gene>
    <name evidence="3" type="primary">SPPL2_3</name>
    <name evidence="3" type="ORF">CK203_109261</name>
</gene>
<dbReference type="InterPro" id="IPR007369">
    <property type="entry name" value="Peptidase_A22B_SPP"/>
</dbReference>